<reference evidence="3 4" key="1">
    <citation type="journal article" date="2015" name="Biol. Direct">
        <title>Babela massiliensis, a representative of a widespread bacterial phylum with unusual adaptations to parasitism in amoebae.</title>
        <authorList>
            <person name="Pagnier I."/>
            <person name="Yutin N."/>
            <person name="Croce O."/>
            <person name="Makarova K.S."/>
            <person name="Wolf Y.I."/>
            <person name="Benamar S."/>
            <person name="Raoult D."/>
            <person name="Koonin E.V."/>
            <person name="La Scola B."/>
        </authorList>
    </citation>
    <scope>NUCLEOTIDE SEQUENCE [LARGE SCALE GENOMIC DNA]</scope>
    <source>
        <strain evidence="4">BABL1</strain>
    </source>
</reference>
<dbReference type="RefSeq" id="WP_023791581.1">
    <property type="nucleotide sequence ID" value="NC_023003.1"/>
</dbReference>
<feature type="chain" id="PRO_5004744518" evidence="2">
    <location>
        <begin position="22"/>
        <end position="1610"/>
    </location>
</feature>
<gene>
    <name evidence="3" type="ORF">BABL1_gene_570</name>
</gene>
<dbReference type="HOGENOM" id="CLU_243897_0_0_7"/>
<keyword evidence="2" id="KW-0732">Signal</keyword>
<proteinExistence type="predicted"/>
<dbReference type="EMBL" id="HG793133">
    <property type="protein sequence ID" value="CDK30447.1"/>
    <property type="molecule type" value="Genomic_DNA"/>
</dbReference>
<feature type="signal peptide" evidence="2">
    <location>
        <begin position="1"/>
        <end position="21"/>
    </location>
</feature>
<accession>V6DFT5</accession>
<evidence type="ECO:0000313" key="3">
    <source>
        <dbReference type="EMBL" id="CDK30447.1"/>
    </source>
</evidence>
<feature type="compositionally biased region" description="Polar residues" evidence="1">
    <location>
        <begin position="1020"/>
        <end position="1033"/>
    </location>
</feature>
<dbReference type="STRING" id="673862.BABL1_gene_570"/>
<keyword evidence="4" id="KW-1185">Reference proteome</keyword>
<evidence type="ECO:0000313" key="4">
    <source>
        <dbReference type="Proteomes" id="UP000018769"/>
    </source>
</evidence>
<organism evidence="3 4">
    <name type="scientific">Candidatus Babela massiliensis</name>
    <dbReference type="NCBI Taxonomy" id="673862"/>
    <lineage>
        <taxon>Bacteria</taxon>
        <taxon>Candidatus Babelota</taxon>
        <taxon>Candidatus Babeliae</taxon>
        <taxon>Candidatus Babeliales</taxon>
        <taxon>Candidatus Babeliaceae</taxon>
        <taxon>Candidatus Babela</taxon>
    </lineage>
</organism>
<evidence type="ECO:0000256" key="1">
    <source>
        <dbReference type="SAM" id="MobiDB-lite"/>
    </source>
</evidence>
<feature type="region of interest" description="Disordered" evidence="1">
    <location>
        <begin position="1014"/>
        <end position="1048"/>
    </location>
</feature>
<protein>
    <submittedName>
        <fullName evidence="3">Uncharacterized protein</fullName>
    </submittedName>
</protein>
<dbReference type="Proteomes" id="UP000018769">
    <property type="component" value="Chromosome I"/>
</dbReference>
<sequence length="1610" mass="184993">MFNKFKKLSLVFLLVPNQASGMLLNFTTQATQVFKSAVQKAADCFFDYSMASCAFTNNKMFPEIKNDTVTETQSITQALTQKIVDNIKEQITHSTPELQAECYERLADLLQSNLDFFDTKDKVFQGTAVCLLYQCVNLIEANDIPAAEKELNLLEEVLSNAPEKKVLLKDFTHEDNKAKESANFLLKGFINDKDLDWSEFDLDSYNDVAETLIPVIQNMMIGGKNKVQNMLTNNLHQTILNLVGIIYLSPKANLGLLGAQGMYLLCSSNLGAAVLKDITHRVEVVRPLESVNSAINFIEKELKNNSKLSSEQRVDFEKNYQNLLTKKIELEGKVRESYTAEWFRNFKEETEKTCNETTPEIIQKELGAFVAEAAVYYSIPKLANIIKSSSFFKKVYPYYKALKHKNRIIDVNTKSSEGKIILDKIQPKNRVLYGERGKETVNSVIEGVAADAALESGCFRPGDKLRRPLTKDQVVPDCCDALREHSKFTSFIKEAEKELTKGTHTIEQFVENSLKELIESQILDFHEEVCEASMKMMVKDLTNKIKSTSGINQDILQYLEKVDNKRIKDLVEKVSKNLNAKSQPPRKGCDGIDFEIGKYVKDSQTSKTEFKTNRHYDCKVPRGNNYLKDEVKRDFNPIDFVQNLKIKPKEELIIGLFLVNEEEAKVIIKEFFDNFNTHVSETILVFSKYTSKELMNLAEQYGFKIAKTKYYFLQNTPRVIPLRNPLLDPDQTPIFTKPYQYFALALKNVFNFFKSFNESQEKIEQCASSDDEAEDDLDRYNFSSNQLTWISIADSADDYTLPESMAEFGQSIISQDEPDKSNQENQAYNNYIDNIKKAVDQIEYKILKERRVNVSLNSMSYEIACDVLQEMNSRSTLINYSDRIQLLFTPEKLSEFQSFHSTSMPKIPFAMNCVDLDAITEISKINTSNISECLNPISRYLKNFTNQYQSKQAISTQIPEQINNKEDSNQIDKTRAELLSNERTEELKINDNSQTGVESISLIPADYGFDRKSEFDDSQEVQQDSAKSGNDLKTTPVPLSDKSKSKKPIASQVPDIRFGYGYRSEILQVDTSELGVMINENIHDYLMANKPEYREKYYAMMNESIDLAIATNSSGSNYENGNSPLLTRFRLAYLVTDKLTFGKAFNKLRDDLLEMYFDYKTGRIKDICLDYEPTKRILDFIYDLSGSKEFYENLLKKASKLYGFKEVLRENKYLWPKNFNAESKRPLPIKSNRDLRFMKLIKENPKSKQFLGIIKLLNDHSFAKAKETISNIKCSSLDREALDITYRLFFVDAHNKDGIYKGFIHDPILKTLTPEFYDKNRVNFRSIESYNSMLLYRHIWAGELAKLFGIKDLYNNSVIKEYVYGLIDQEALLKTLRNPEIKNEEQIMSNLLELISKNLDKQIKSLINLSSNSESSDERRAYYAFFNDYGVLKNLTNNKLLEQRNLPKILSTEKAKILRKYLNCTLSHDFSDKGMIYATQILDYIIAAANCLESNNSKSKQYANIVHGIYNALVFTQTDKTILLCSSDFLEKYEDIERQGVQDMYIDIVSQCINFTYSASTTKDYYSRCAQVKKIISQASICQELLKDGNIKEAKFKADILIKSLYQIIQ</sequence>
<name>V6DFT5_9BACT</name>
<evidence type="ECO:0000256" key="2">
    <source>
        <dbReference type="SAM" id="SignalP"/>
    </source>
</evidence>
<dbReference type="OrthoDB" id="9779903at2"/>
<dbReference type="KEGG" id="dpb:BABL1_gene_570"/>